<evidence type="ECO:0000256" key="7">
    <source>
        <dbReference type="SAM" id="Coils"/>
    </source>
</evidence>
<feature type="compositionally biased region" description="Basic residues" evidence="8">
    <location>
        <begin position="191"/>
        <end position="203"/>
    </location>
</feature>
<comment type="caution">
    <text evidence="9">The sequence shown here is derived from an EMBL/GenBank/DDBJ whole genome shotgun (WGS) entry which is preliminary data.</text>
</comment>
<dbReference type="Pfam" id="PF04000">
    <property type="entry name" value="Sas10_Utp3"/>
    <property type="match status" value="1"/>
</dbReference>
<dbReference type="GO" id="GO:0010468">
    <property type="term" value="P:regulation of gene expression"/>
    <property type="evidence" value="ECO:0007669"/>
    <property type="project" value="TreeGrafter"/>
</dbReference>
<dbReference type="AlphaFoldDB" id="A0A9P7VCK8"/>
<organism evidence="9 10">
    <name type="scientific">Scheffersomyces spartinae</name>
    <dbReference type="NCBI Taxonomy" id="45513"/>
    <lineage>
        <taxon>Eukaryota</taxon>
        <taxon>Fungi</taxon>
        <taxon>Dikarya</taxon>
        <taxon>Ascomycota</taxon>
        <taxon>Saccharomycotina</taxon>
        <taxon>Pichiomycetes</taxon>
        <taxon>Debaryomycetaceae</taxon>
        <taxon>Scheffersomyces</taxon>
    </lineage>
</organism>
<keyword evidence="5 6" id="KW-0539">Nucleus</keyword>
<keyword evidence="4 6" id="KW-0694">RNA-binding</keyword>
<evidence type="ECO:0000313" key="9">
    <source>
        <dbReference type="EMBL" id="KAG7195333.1"/>
    </source>
</evidence>
<proteinExistence type="inferred from homology"/>
<dbReference type="InterPro" id="IPR007146">
    <property type="entry name" value="Sas10/Utp3/C1D"/>
</dbReference>
<feature type="compositionally biased region" description="Basic and acidic residues" evidence="8">
    <location>
        <begin position="150"/>
        <end position="164"/>
    </location>
</feature>
<evidence type="ECO:0000256" key="1">
    <source>
        <dbReference type="ARBA" id="ARBA00004123"/>
    </source>
</evidence>
<comment type="similarity">
    <text evidence="2 6">Belongs to the C1D family.</text>
</comment>
<dbReference type="SUPFAM" id="SSF46966">
    <property type="entry name" value="Spectrin repeat"/>
    <property type="match status" value="1"/>
</dbReference>
<keyword evidence="10" id="KW-1185">Reference proteome</keyword>
<keyword evidence="3 6" id="KW-0698">rRNA processing</keyword>
<sequence length="203" mass="22806">MDNIENTRQFALSLQQSANVLDDKLDTILKKSLNEITESADPMTKIKIYNGYSYVLVSVLFAYLKSLGIKTESHPVMKDLERVKTYIKKLKLLETQQETKEEKLQKAQNEANQFLKQSLGVHSASISTSSATSDMTRPAISQGSFKGKHTKFENESHSEDEGTRKKLSSIPALKSIKSTKRSKSSSPAPSRKLKKPNRVTKKK</sequence>
<evidence type="ECO:0000256" key="6">
    <source>
        <dbReference type="RuleBase" id="RU368003"/>
    </source>
</evidence>
<dbReference type="InterPro" id="IPR011082">
    <property type="entry name" value="Exosome-assoc_fac/DNA_repair"/>
</dbReference>
<evidence type="ECO:0000256" key="3">
    <source>
        <dbReference type="ARBA" id="ARBA00022552"/>
    </source>
</evidence>
<reference evidence="9" key="1">
    <citation type="submission" date="2021-03" db="EMBL/GenBank/DDBJ databases">
        <authorList>
            <person name="Palmer J.M."/>
        </authorList>
    </citation>
    <scope>NUCLEOTIDE SEQUENCE</scope>
    <source>
        <strain evidence="9">ARV_011</strain>
    </source>
</reference>
<dbReference type="GeneID" id="66117235"/>
<dbReference type="PANTHER" id="PTHR15341:SF3">
    <property type="entry name" value="NUCLEAR NUCLEIC ACID-BINDING PROTEIN C1D"/>
    <property type="match status" value="1"/>
</dbReference>
<dbReference type="OrthoDB" id="1421013at2759"/>
<dbReference type="GO" id="GO:0005730">
    <property type="term" value="C:nucleolus"/>
    <property type="evidence" value="ECO:0007669"/>
    <property type="project" value="TreeGrafter"/>
</dbReference>
<dbReference type="RefSeq" id="XP_043050880.1">
    <property type="nucleotide sequence ID" value="XM_043194556.1"/>
</dbReference>
<evidence type="ECO:0000256" key="2">
    <source>
        <dbReference type="ARBA" id="ARBA00009154"/>
    </source>
</evidence>
<keyword evidence="7" id="KW-0175">Coiled coil</keyword>
<dbReference type="PANTHER" id="PTHR15341">
    <property type="entry name" value="SUN-COR STEROID HORMONE RECEPTOR CO-REPRESSOR"/>
    <property type="match status" value="1"/>
</dbReference>
<name>A0A9P7VCK8_9ASCO</name>
<dbReference type="GO" id="GO:0003723">
    <property type="term" value="F:RNA binding"/>
    <property type="evidence" value="ECO:0007669"/>
    <property type="project" value="UniProtKB-UniRule"/>
</dbReference>
<feature type="coiled-coil region" evidence="7">
    <location>
        <begin position="83"/>
        <end position="117"/>
    </location>
</feature>
<comment type="function">
    <text evidence="6">Required for exosome-dependent processing of pre-rRNA and small nucleolar RNA (snRNA) precursors. Involved in processing of 35S pre-rRNA at the A0, A1 and A2 sites.</text>
</comment>
<evidence type="ECO:0000313" key="10">
    <source>
        <dbReference type="Proteomes" id="UP000790833"/>
    </source>
</evidence>
<feature type="region of interest" description="Disordered" evidence="8">
    <location>
        <begin position="128"/>
        <end position="203"/>
    </location>
</feature>
<dbReference type="Proteomes" id="UP000790833">
    <property type="component" value="Unassembled WGS sequence"/>
</dbReference>
<dbReference type="GO" id="GO:0003677">
    <property type="term" value="F:DNA binding"/>
    <property type="evidence" value="ECO:0007669"/>
    <property type="project" value="TreeGrafter"/>
</dbReference>
<evidence type="ECO:0000256" key="5">
    <source>
        <dbReference type="ARBA" id="ARBA00023242"/>
    </source>
</evidence>
<comment type="subcellular location">
    <subcellularLocation>
        <location evidence="1 6">Nucleus</location>
    </subcellularLocation>
</comment>
<dbReference type="GO" id="GO:0000460">
    <property type="term" value="P:maturation of 5.8S rRNA"/>
    <property type="evidence" value="ECO:0007669"/>
    <property type="project" value="TreeGrafter"/>
</dbReference>
<gene>
    <name evidence="9" type="ORF">KQ657_003861</name>
</gene>
<accession>A0A9P7VCK8</accession>
<dbReference type="GO" id="GO:0000178">
    <property type="term" value="C:exosome (RNase complex)"/>
    <property type="evidence" value="ECO:0007669"/>
    <property type="project" value="TreeGrafter"/>
</dbReference>
<evidence type="ECO:0000256" key="4">
    <source>
        <dbReference type="ARBA" id="ARBA00022884"/>
    </source>
</evidence>
<protein>
    <recommendedName>
        <fullName evidence="6">Exosome complex protein</fullName>
    </recommendedName>
</protein>
<dbReference type="EMBL" id="JAHMUF010000004">
    <property type="protein sequence ID" value="KAG7195333.1"/>
    <property type="molecule type" value="Genomic_DNA"/>
</dbReference>
<evidence type="ECO:0000256" key="8">
    <source>
        <dbReference type="SAM" id="MobiDB-lite"/>
    </source>
</evidence>